<evidence type="ECO:0000313" key="1">
    <source>
        <dbReference type="EMBL" id="NOJ49998.1"/>
    </source>
</evidence>
<name>A0A7Y4H987_9BRAD</name>
<comment type="caution">
    <text evidence="1">The sequence shown here is derived from an EMBL/GenBank/DDBJ whole genome shotgun (WGS) entry which is preliminary data.</text>
</comment>
<organism evidence="1 2">
    <name type="scientific">Bradyrhizobium archetypum</name>
    <dbReference type="NCBI Taxonomy" id="2721160"/>
    <lineage>
        <taxon>Bacteria</taxon>
        <taxon>Pseudomonadati</taxon>
        <taxon>Pseudomonadota</taxon>
        <taxon>Alphaproteobacteria</taxon>
        <taxon>Hyphomicrobiales</taxon>
        <taxon>Nitrobacteraceae</taxon>
        <taxon>Bradyrhizobium</taxon>
    </lineage>
</organism>
<dbReference type="EMBL" id="JAAVLW010000009">
    <property type="protein sequence ID" value="NOJ49998.1"/>
    <property type="molecule type" value="Genomic_DNA"/>
</dbReference>
<gene>
    <name evidence="1" type="ORF">HCN50_27745</name>
</gene>
<proteinExistence type="predicted"/>
<keyword evidence="2" id="KW-1185">Reference proteome</keyword>
<dbReference type="RefSeq" id="WP_171713052.1">
    <property type="nucleotide sequence ID" value="NZ_JAAVLW010000009.1"/>
</dbReference>
<protein>
    <submittedName>
        <fullName evidence="1">Uncharacterized protein</fullName>
    </submittedName>
</protein>
<sequence>MEFRAVPITIKRTMVREYHASPRVFVAMAGLDPAIHLLLKKIDGYAGQARV</sequence>
<reference evidence="1 2" key="1">
    <citation type="submission" date="2020-03" db="EMBL/GenBank/DDBJ databases">
        <title>Bradyrhizobium diversity isolated from nodules of Muelleranthus trifoliolatus.</title>
        <authorList>
            <person name="Klepa M."/>
            <person name="Helene L."/>
            <person name="Hungria M."/>
        </authorList>
    </citation>
    <scope>NUCLEOTIDE SEQUENCE [LARGE SCALE GENOMIC DNA]</scope>
    <source>
        <strain evidence="1 2">WSM 1744</strain>
    </source>
</reference>
<accession>A0A7Y4H987</accession>
<evidence type="ECO:0000313" key="2">
    <source>
        <dbReference type="Proteomes" id="UP000528734"/>
    </source>
</evidence>
<dbReference type="Proteomes" id="UP000528734">
    <property type="component" value="Unassembled WGS sequence"/>
</dbReference>
<dbReference type="AlphaFoldDB" id="A0A7Y4H987"/>